<dbReference type="OrthoDB" id="9760224at2"/>
<dbReference type="GO" id="GO:0005886">
    <property type="term" value="C:plasma membrane"/>
    <property type="evidence" value="ECO:0007669"/>
    <property type="project" value="UniProtKB-SubCell"/>
</dbReference>
<keyword evidence="8" id="KW-0808">Transferase</keyword>
<feature type="transmembrane region" description="Helical" evidence="6">
    <location>
        <begin position="46"/>
        <end position="70"/>
    </location>
</feature>
<keyword evidence="2" id="KW-1003">Cell membrane</keyword>
<dbReference type="GO" id="GO:0016787">
    <property type="term" value="F:hydrolase activity"/>
    <property type="evidence" value="ECO:0007669"/>
    <property type="project" value="UniProtKB-KW"/>
</dbReference>
<accession>A0A6L6QRD3</accession>
<keyword evidence="4 6" id="KW-1133">Transmembrane helix</keyword>
<feature type="transmembrane region" description="Helical" evidence="6">
    <location>
        <begin position="12"/>
        <end position="34"/>
    </location>
</feature>
<gene>
    <name evidence="8" type="ORF">GM658_27815</name>
</gene>
<evidence type="ECO:0000256" key="5">
    <source>
        <dbReference type="ARBA" id="ARBA00023136"/>
    </source>
</evidence>
<dbReference type="InterPro" id="IPR000917">
    <property type="entry name" value="Sulfatase_N"/>
</dbReference>
<evidence type="ECO:0000256" key="4">
    <source>
        <dbReference type="ARBA" id="ARBA00022989"/>
    </source>
</evidence>
<protein>
    <submittedName>
        <fullName evidence="8">Sulfatase-like hydrolase/transferase</fullName>
    </submittedName>
</protein>
<evidence type="ECO:0000313" key="9">
    <source>
        <dbReference type="Proteomes" id="UP000472320"/>
    </source>
</evidence>
<feature type="domain" description="Sulfatase N-terminal" evidence="7">
    <location>
        <begin position="254"/>
        <end position="538"/>
    </location>
</feature>
<dbReference type="SUPFAM" id="SSF53649">
    <property type="entry name" value="Alkaline phosphatase-like"/>
    <property type="match status" value="1"/>
</dbReference>
<organism evidence="8 9">
    <name type="scientific">Massilia eburnea</name>
    <dbReference type="NCBI Taxonomy" id="1776165"/>
    <lineage>
        <taxon>Bacteria</taxon>
        <taxon>Pseudomonadati</taxon>
        <taxon>Pseudomonadota</taxon>
        <taxon>Betaproteobacteria</taxon>
        <taxon>Burkholderiales</taxon>
        <taxon>Oxalobacteraceae</taxon>
        <taxon>Telluria group</taxon>
        <taxon>Massilia</taxon>
    </lineage>
</organism>
<dbReference type="InterPro" id="IPR017850">
    <property type="entry name" value="Alkaline_phosphatase_core_sf"/>
</dbReference>
<evidence type="ECO:0000256" key="6">
    <source>
        <dbReference type="SAM" id="Phobius"/>
    </source>
</evidence>
<dbReference type="PANTHER" id="PTHR47371">
    <property type="entry name" value="LIPOTEICHOIC ACID SYNTHASE"/>
    <property type="match status" value="1"/>
</dbReference>
<name>A0A6L6QRD3_9BURK</name>
<comment type="caution">
    <text evidence="8">The sequence shown here is derived from an EMBL/GenBank/DDBJ whole genome shotgun (WGS) entry which is preliminary data.</text>
</comment>
<evidence type="ECO:0000259" key="7">
    <source>
        <dbReference type="Pfam" id="PF00884"/>
    </source>
</evidence>
<sequence>MERMMQMKAFTATIIRFFTYLPALVMGMAILRLVELGTHASQIRALLFPAIGNDLLALVRYLPFIFLLSLPGLAMRNRVARLAWIGVTWSLLLIVQGALIAYQRATSVLLGSDLFGYSWKELQLILAGHRDTDLLMAASMVAVIALMLYVLVRKDRIENPGWKPPYAIAVLALSVPAFFLLPNQLEADSDGHQDLGSITANKAAFFADANLNYLLRPVPSASPGSVADAAYPFVHAETTPDTLGPYFNQQPAPPNLVLIIVEGLGRSFSGPGARLGSFTPFLDELAGQSLYWDNFVAPQGRTFGVLPSLLGSLPYGEHGFSSMGKNMPAHASLVSILRSQGYRTRYFTGTNLEFDNQGQFLARQGTDVISGLGQFDPGVKRGNEWGYADRELIDHELKFAGSDTCKPCLTVIQTVTMHDPFTFPELDEYKAKVTQRLDQLKIAADKRAPYQADAKIFASILYTDDALRHYFNEAKKQAGYDNTIFIITGDHRLPELPMSHHLERYHVPLIVYSPLLKAPEHIRSISSQFDVTPSLLAFLSHQYGLKTPAQASWLGSGLDMEPGFRNVHAFPLKQTKTDLNDYISGNVLLSQGRLFSIADGMEIDLLDNQGAKKKAAAQFSAFKAINAALERNKKLVPAAVLEAPALGYEETKRKLQTAALAADLGNLWVSKAKAEVVEDELRLSAQFANRADSDSPEFVPLLVVTDANGRELGESYGKATKLASNAGAEVKLQMKLKLPAGNYFASVIVSHPDTGKPIGQGQYHIPFTR</sequence>
<dbReference type="GO" id="GO:0016740">
    <property type="term" value="F:transferase activity"/>
    <property type="evidence" value="ECO:0007669"/>
    <property type="project" value="UniProtKB-KW"/>
</dbReference>
<proteinExistence type="predicted"/>
<dbReference type="PANTHER" id="PTHR47371:SF3">
    <property type="entry name" value="PHOSPHOGLYCEROL TRANSFERASE I"/>
    <property type="match status" value="1"/>
</dbReference>
<evidence type="ECO:0000256" key="2">
    <source>
        <dbReference type="ARBA" id="ARBA00022475"/>
    </source>
</evidence>
<feature type="transmembrane region" description="Helical" evidence="6">
    <location>
        <begin position="164"/>
        <end position="181"/>
    </location>
</feature>
<dbReference type="InterPro" id="IPR050448">
    <property type="entry name" value="OpgB/LTA_synthase_biosynth"/>
</dbReference>
<evidence type="ECO:0000256" key="1">
    <source>
        <dbReference type="ARBA" id="ARBA00004651"/>
    </source>
</evidence>
<keyword evidence="5 6" id="KW-0472">Membrane</keyword>
<dbReference type="Gene3D" id="3.40.720.10">
    <property type="entry name" value="Alkaline Phosphatase, subunit A"/>
    <property type="match status" value="1"/>
</dbReference>
<dbReference type="AlphaFoldDB" id="A0A6L6QRD3"/>
<keyword evidence="3 6" id="KW-0812">Transmembrane</keyword>
<dbReference type="EMBL" id="WNKX01000045">
    <property type="protein sequence ID" value="MTW14427.1"/>
    <property type="molecule type" value="Genomic_DNA"/>
</dbReference>
<dbReference type="Pfam" id="PF00884">
    <property type="entry name" value="Sulfatase"/>
    <property type="match status" value="1"/>
</dbReference>
<dbReference type="Proteomes" id="UP000472320">
    <property type="component" value="Unassembled WGS sequence"/>
</dbReference>
<evidence type="ECO:0000256" key="3">
    <source>
        <dbReference type="ARBA" id="ARBA00022692"/>
    </source>
</evidence>
<comment type="subcellular location">
    <subcellularLocation>
        <location evidence="1">Cell membrane</location>
        <topology evidence="1">Multi-pass membrane protein</topology>
    </subcellularLocation>
</comment>
<keyword evidence="8" id="KW-0378">Hydrolase</keyword>
<evidence type="ECO:0000313" key="8">
    <source>
        <dbReference type="EMBL" id="MTW14427.1"/>
    </source>
</evidence>
<keyword evidence="9" id="KW-1185">Reference proteome</keyword>
<reference evidence="8 9" key="1">
    <citation type="submission" date="2019-11" db="EMBL/GenBank/DDBJ databases">
        <title>Type strains purchased from KCTC, JCM and DSMZ.</title>
        <authorList>
            <person name="Lu H."/>
        </authorList>
    </citation>
    <scope>NUCLEOTIDE SEQUENCE [LARGE SCALE GENOMIC DNA]</scope>
    <source>
        <strain evidence="8 9">JCM 31587</strain>
    </source>
</reference>
<feature type="transmembrane region" description="Helical" evidence="6">
    <location>
        <begin position="134"/>
        <end position="152"/>
    </location>
</feature>
<feature type="transmembrane region" description="Helical" evidence="6">
    <location>
        <begin position="82"/>
        <end position="102"/>
    </location>
</feature>
<dbReference type="CDD" id="cd16015">
    <property type="entry name" value="LTA_synthase"/>
    <property type="match status" value="1"/>
</dbReference>